<protein>
    <submittedName>
        <fullName evidence="1">Uncharacterized protein</fullName>
    </submittedName>
</protein>
<gene>
    <name evidence="1" type="ORF">HMPREF1317_2270</name>
</gene>
<dbReference type="AlphaFoldDB" id="J0NPD7"/>
<comment type="caution">
    <text evidence="1">The sequence shown here is derived from an EMBL/GenBank/DDBJ whole genome shotgun (WGS) entry which is preliminary data.</text>
</comment>
<keyword evidence="2" id="KW-1185">Reference proteome</keyword>
<proteinExistence type="predicted"/>
<dbReference type="EMBL" id="AKFS01000125">
    <property type="protein sequence ID" value="EJF46637.1"/>
    <property type="molecule type" value="Genomic_DNA"/>
</dbReference>
<organism evidence="1 2">
    <name type="scientific">Schaalia georgiae F0490</name>
    <dbReference type="NCBI Taxonomy" id="1125717"/>
    <lineage>
        <taxon>Bacteria</taxon>
        <taxon>Bacillati</taxon>
        <taxon>Actinomycetota</taxon>
        <taxon>Actinomycetes</taxon>
        <taxon>Actinomycetales</taxon>
        <taxon>Actinomycetaceae</taxon>
        <taxon>Schaalia</taxon>
    </lineage>
</organism>
<name>J0NPD7_9ACTO</name>
<evidence type="ECO:0000313" key="1">
    <source>
        <dbReference type="EMBL" id="EJF46637.1"/>
    </source>
</evidence>
<accession>J0NPD7</accession>
<sequence>MLVKDVKDDSLHWYDYNTLEDGKLSPLVVDDAFWAQYWDQWEAESKRVHQLFYSDERP</sequence>
<evidence type="ECO:0000313" key="2">
    <source>
        <dbReference type="Proteomes" id="UP000004578"/>
    </source>
</evidence>
<reference evidence="1 2" key="1">
    <citation type="submission" date="2012-05" db="EMBL/GenBank/DDBJ databases">
        <authorList>
            <person name="Harkins D.M."/>
            <person name="Madupu R."/>
            <person name="Durkin A.S."/>
            <person name="Torralba M."/>
            <person name="Methe B."/>
            <person name="Sutton G.G."/>
            <person name="Nelson K.E."/>
        </authorList>
    </citation>
    <scope>NUCLEOTIDE SEQUENCE [LARGE SCALE GENOMIC DNA]</scope>
    <source>
        <strain evidence="1 2">F0490</strain>
    </source>
</reference>
<dbReference type="Proteomes" id="UP000004578">
    <property type="component" value="Unassembled WGS sequence"/>
</dbReference>